<dbReference type="PANTHER" id="PTHR13373">
    <property type="entry name" value="FROUNT PROTEIN-RELATED"/>
    <property type="match status" value="1"/>
</dbReference>
<evidence type="ECO:0000256" key="9">
    <source>
        <dbReference type="RuleBase" id="RU365073"/>
    </source>
</evidence>
<dbReference type="GO" id="GO:0006606">
    <property type="term" value="P:protein import into nucleus"/>
    <property type="evidence" value="ECO:0000318"/>
    <property type="project" value="GO_Central"/>
</dbReference>
<keyword evidence="7 9" id="KW-0906">Nuclear pore complex</keyword>
<dbReference type="OrthoDB" id="17644at2759"/>
<comment type="caution">
    <text evidence="10">The sequence shown here is derived from an EMBL/GenBank/DDBJ whole genome shotgun (WGS) entry which is preliminary data.</text>
</comment>
<evidence type="ECO:0000256" key="6">
    <source>
        <dbReference type="ARBA" id="ARBA00023010"/>
    </source>
</evidence>
<reference evidence="11" key="1">
    <citation type="journal article" date="2016" name="Nature">
        <title>The genome of the seagrass Zostera marina reveals angiosperm adaptation to the sea.</title>
        <authorList>
            <person name="Olsen J.L."/>
            <person name="Rouze P."/>
            <person name="Verhelst B."/>
            <person name="Lin Y.-C."/>
            <person name="Bayer T."/>
            <person name="Collen J."/>
            <person name="Dattolo E."/>
            <person name="De Paoli E."/>
            <person name="Dittami S."/>
            <person name="Maumus F."/>
            <person name="Michel G."/>
            <person name="Kersting A."/>
            <person name="Lauritano C."/>
            <person name="Lohaus R."/>
            <person name="Toepel M."/>
            <person name="Tonon T."/>
            <person name="Vanneste K."/>
            <person name="Amirebrahimi M."/>
            <person name="Brakel J."/>
            <person name="Bostroem C."/>
            <person name="Chovatia M."/>
            <person name="Grimwood J."/>
            <person name="Jenkins J.W."/>
            <person name="Jueterbock A."/>
            <person name="Mraz A."/>
            <person name="Stam W.T."/>
            <person name="Tice H."/>
            <person name="Bornberg-Bauer E."/>
            <person name="Green P.J."/>
            <person name="Pearson G.A."/>
            <person name="Procaccini G."/>
            <person name="Duarte C.M."/>
            <person name="Schmutz J."/>
            <person name="Reusch T.B.H."/>
            <person name="Van de Peer Y."/>
        </authorList>
    </citation>
    <scope>NUCLEOTIDE SEQUENCE [LARGE SCALE GENOMIC DNA]</scope>
    <source>
        <strain evidence="11">cv. Finnish</strain>
    </source>
</reference>
<evidence type="ECO:0000256" key="1">
    <source>
        <dbReference type="ARBA" id="ARBA00004567"/>
    </source>
</evidence>
<dbReference type="GO" id="GO:0031080">
    <property type="term" value="C:nuclear pore outer ring"/>
    <property type="evidence" value="ECO:0000318"/>
    <property type="project" value="GO_Central"/>
</dbReference>
<organism evidence="10 11">
    <name type="scientific">Zostera marina</name>
    <name type="common">Eelgrass</name>
    <dbReference type="NCBI Taxonomy" id="29655"/>
    <lineage>
        <taxon>Eukaryota</taxon>
        <taxon>Viridiplantae</taxon>
        <taxon>Streptophyta</taxon>
        <taxon>Embryophyta</taxon>
        <taxon>Tracheophyta</taxon>
        <taxon>Spermatophyta</taxon>
        <taxon>Magnoliopsida</taxon>
        <taxon>Liliopsida</taxon>
        <taxon>Zosteraceae</taxon>
        <taxon>Zostera</taxon>
    </lineage>
</organism>
<comment type="subunit">
    <text evidence="9">Component of the nuclear pore complex (NPC).</text>
</comment>
<dbReference type="GO" id="GO:0006406">
    <property type="term" value="P:mRNA export from nucleus"/>
    <property type="evidence" value="ECO:0000318"/>
    <property type="project" value="GO_Central"/>
</dbReference>
<dbReference type="InterPro" id="IPR011502">
    <property type="entry name" value="Nucleoporin_Nup85"/>
</dbReference>
<dbReference type="GO" id="GO:0017056">
    <property type="term" value="F:structural constituent of nuclear pore"/>
    <property type="evidence" value="ECO:0000318"/>
    <property type="project" value="GO_Central"/>
</dbReference>
<dbReference type="Pfam" id="PF07575">
    <property type="entry name" value="Nucleopor_Nup85"/>
    <property type="match status" value="1"/>
</dbReference>
<dbReference type="AlphaFoldDB" id="A0A0K9PSG1"/>
<keyword evidence="8 9" id="KW-0539">Nucleus</keyword>
<sequence>MPGLLSPDGKESLVPFNLDLQKPSIHTLPHGLRPSLFRIHISWSRGNCLHVTCLRPPNEDGEGCGGKIAAVTLGGGEGGDLSDAQMRRVAYGSVPAFALLQSQKNVDIQLPRMVADTVRSQWWQHVLDYSNQIKALLGDAKYSPSSVIENPRTVLKPVGELTNLRAAWQLMEIFYADKHSLPWLPESLVDWLADYDSLISKVESTIHSKLTNLQKKLVNLQIVEDDPEYWEGISSALAVGWFDIVVKLLRLHGSYQLDQLDCRETENGLVETVAVLVSEMPRMRPNLSNGKLGQCYKSKSDFVKAWEKWRGHIAKLDCSAFWIQCANHQTRDGLKNMLQIMLGNINSITTYTCNWMELYISHFLYVRPLTAGFDGMLSLAQKCMDLKSISGSCVLTRLILGILGENTEVILAECSRTFGPWMVTHATELLTAENNEAELVLHGERYNLGGISIEELHRLVYAQILSSHTLTWQIAPTYLVSCPKQGLGFLEILLYKQPAHHYQMILKNLEICRLYELDSIGISVMKIAGMHHWKHGRKGFGIYWLQQAHDEVRLNRIANELFDCIGKSVSDDVFKQWEGLIELLGSEVGKAGGLEFLHKYRDFKRSIHLVQDKNSVDAAKSAVEFLMQLMKSPSTPQRFWLSLLHDSVKLLNWPIRPLLNVSQTNLLLNKLQELSMAKLHPGFCNTNLTSEATSSIRLALGANLGRAILEDC</sequence>
<evidence type="ECO:0000256" key="2">
    <source>
        <dbReference type="ARBA" id="ARBA00005573"/>
    </source>
</evidence>
<keyword evidence="5 9" id="KW-0653">Protein transport</keyword>
<dbReference type="STRING" id="29655.A0A0K9PSG1"/>
<dbReference type="GO" id="GO:0031965">
    <property type="term" value="C:nuclear membrane"/>
    <property type="evidence" value="ECO:0007669"/>
    <property type="project" value="UniProtKB-UniRule"/>
</dbReference>
<dbReference type="PANTHER" id="PTHR13373:SF21">
    <property type="entry name" value="NUCLEAR PORE COMPLEX PROTEIN NUP85"/>
    <property type="match status" value="1"/>
</dbReference>
<keyword evidence="3 9" id="KW-0813">Transport</keyword>
<evidence type="ECO:0000256" key="8">
    <source>
        <dbReference type="ARBA" id="ARBA00023242"/>
    </source>
</evidence>
<keyword evidence="9" id="KW-0472">Membrane</keyword>
<evidence type="ECO:0000313" key="10">
    <source>
        <dbReference type="EMBL" id="KMZ71921.1"/>
    </source>
</evidence>
<evidence type="ECO:0000256" key="4">
    <source>
        <dbReference type="ARBA" id="ARBA00022816"/>
    </source>
</evidence>
<dbReference type="OMA" id="ELMEWLN"/>
<dbReference type="EMBL" id="LFYR01000650">
    <property type="protein sequence ID" value="KMZ71921.1"/>
    <property type="molecule type" value="Genomic_DNA"/>
</dbReference>
<evidence type="ECO:0000313" key="11">
    <source>
        <dbReference type="Proteomes" id="UP000036987"/>
    </source>
</evidence>
<dbReference type="GO" id="GO:0045893">
    <property type="term" value="P:positive regulation of DNA-templated transcription"/>
    <property type="evidence" value="ECO:0000318"/>
    <property type="project" value="GO_Central"/>
</dbReference>
<dbReference type="Proteomes" id="UP000036987">
    <property type="component" value="Unassembled WGS sequence"/>
</dbReference>
<evidence type="ECO:0000256" key="7">
    <source>
        <dbReference type="ARBA" id="ARBA00023132"/>
    </source>
</evidence>
<keyword evidence="4 9" id="KW-0509">mRNA transport</keyword>
<name>A0A0K9PSG1_ZOSMR</name>
<proteinExistence type="inferred from homology"/>
<comment type="similarity">
    <text evidence="2 9">Belongs to the nucleoporin Nup85 family.</text>
</comment>
<keyword evidence="11" id="KW-1185">Reference proteome</keyword>
<comment type="function">
    <text evidence="9">Functions as a component of the nuclear pore complex (NPC).</text>
</comment>
<gene>
    <name evidence="10" type="ORF">ZOSMA_172G00500</name>
</gene>
<evidence type="ECO:0000256" key="3">
    <source>
        <dbReference type="ARBA" id="ARBA00022448"/>
    </source>
</evidence>
<protein>
    <recommendedName>
        <fullName evidence="9">Nuclear pore complex protein Nup85</fullName>
    </recommendedName>
</protein>
<accession>A0A0K9PSG1</accession>
<comment type="subcellular location">
    <subcellularLocation>
        <location evidence="1 9">Nucleus</location>
        <location evidence="1 9">Nuclear pore complex</location>
    </subcellularLocation>
</comment>
<evidence type="ECO:0000256" key="5">
    <source>
        <dbReference type="ARBA" id="ARBA00022927"/>
    </source>
</evidence>
<keyword evidence="6 9" id="KW-0811">Translocation</keyword>